<sequence length="301" mass="32629">MQRVSVVVSVAWLCLGLVVGETGIQHHFRHRRHRHAVTPEVVSVVNKSAADDHIMNEVRALQDKLKAKLEVNSTDSGHGQIKVNGPLPFDFSKSFAAAVSLAEGVPSSSVKLVDNRKDPTQPGAIVLSFEASKDTVAKVENDVADPESKLANGALHSFLISSAEPVPTPVQTVSQGSSSPAAAPASGSIDFDTQMPFGELEPFGREDTAQELTEQSVKESDGMVDQLERAEVSEEKRAVFRALTRLRGEAITSFDGIARSQTGNIDQYSKTNKWRQTHPLHHLANEEADVSKWAFPDAADF</sequence>
<feature type="compositionally biased region" description="Low complexity" evidence="1">
    <location>
        <begin position="176"/>
        <end position="188"/>
    </location>
</feature>
<reference evidence="3" key="1">
    <citation type="submission" date="2021-01" db="EMBL/GenBank/DDBJ databases">
        <authorList>
            <person name="Corre E."/>
            <person name="Pelletier E."/>
            <person name="Niang G."/>
            <person name="Scheremetjew M."/>
            <person name="Finn R."/>
            <person name="Kale V."/>
            <person name="Holt S."/>
            <person name="Cochrane G."/>
            <person name="Meng A."/>
            <person name="Brown T."/>
            <person name="Cohen L."/>
        </authorList>
    </citation>
    <scope>NUCLEOTIDE SEQUENCE</scope>
</reference>
<protein>
    <submittedName>
        <fullName evidence="3">Uncharacterized protein</fullName>
    </submittedName>
</protein>
<name>A0A7S0ZYN9_NOCSC</name>
<organism evidence="3">
    <name type="scientific">Noctiluca scintillans</name>
    <name type="common">Sea sparkle</name>
    <name type="synonym">Red tide dinoflagellate</name>
    <dbReference type="NCBI Taxonomy" id="2966"/>
    <lineage>
        <taxon>Eukaryota</taxon>
        <taxon>Sar</taxon>
        <taxon>Alveolata</taxon>
        <taxon>Dinophyceae</taxon>
        <taxon>Noctilucales</taxon>
        <taxon>Noctilucaceae</taxon>
        <taxon>Noctiluca</taxon>
    </lineage>
</organism>
<evidence type="ECO:0000256" key="2">
    <source>
        <dbReference type="SAM" id="SignalP"/>
    </source>
</evidence>
<keyword evidence="2" id="KW-0732">Signal</keyword>
<dbReference type="AlphaFoldDB" id="A0A7S0ZYN9"/>
<gene>
    <name evidence="3" type="ORF">NSCI0253_LOCUS10583</name>
</gene>
<feature type="region of interest" description="Disordered" evidence="1">
    <location>
        <begin position="168"/>
        <end position="201"/>
    </location>
</feature>
<dbReference type="EMBL" id="HBFQ01015288">
    <property type="protein sequence ID" value="CAD8836235.1"/>
    <property type="molecule type" value="Transcribed_RNA"/>
</dbReference>
<accession>A0A7S0ZYN9</accession>
<evidence type="ECO:0000256" key="1">
    <source>
        <dbReference type="SAM" id="MobiDB-lite"/>
    </source>
</evidence>
<proteinExistence type="predicted"/>
<evidence type="ECO:0000313" key="3">
    <source>
        <dbReference type="EMBL" id="CAD8836235.1"/>
    </source>
</evidence>
<feature type="signal peptide" evidence="2">
    <location>
        <begin position="1"/>
        <end position="20"/>
    </location>
</feature>
<feature type="chain" id="PRO_5031336145" evidence="2">
    <location>
        <begin position="21"/>
        <end position="301"/>
    </location>
</feature>